<evidence type="ECO:0000256" key="3">
    <source>
        <dbReference type="ARBA" id="ARBA00022475"/>
    </source>
</evidence>
<feature type="transmembrane region" description="Helical" evidence="7">
    <location>
        <begin position="74"/>
        <end position="94"/>
    </location>
</feature>
<dbReference type="InterPro" id="IPR035906">
    <property type="entry name" value="MetI-like_sf"/>
</dbReference>
<evidence type="ECO:0000259" key="8">
    <source>
        <dbReference type="PROSITE" id="PS50928"/>
    </source>
</evidence>
<dbReference type="SUPFAM" id="SSF160964">
    <property type="entry name" value="MalF N-terminal region-like"/>
    <property type="match status" value="1"/>
</dbReference>
<name>A0A084JQ06_9FIRM</name>
<gene>
    <name evidence="9" type="ORF">IO98_06625</name>
</gene>
<comment type="subcellular location">
    <subcellularLocation>
        <location evidence="1 7">Cell membrane</location>
        <topology evidence="1 7">Multi-pass membrane protein</topology>
    </subcellularLocation>
</comment>
<feature type="transmembrane region" description="Helical" evidence="7">
    <location>
        <begin position="261"/>
        <end position="282"/>
    </location>
</feature>
<evidence type="ECO:0000256" key="5">
    <source>
        <dbReference type="ARBA" id="ARBA00022989"/>
    </source>
</evidence>
<comment type="similarity">
    <text evidence="7">Belongs to the binding-protein-dependent transport system permease family.</text>
</comment>
<proteinExistence type="inferred from homology"/>
<feature type="transmembrane region" description="Helical" evidence="7">
    <location>
        <begin position="201"/>
        <end position="226"/>
    </location>
</feature>
<dbReference type="STRING" id="29354.IO98_06625"/>
<dbReference type="Pfam" id="PF00528">
    <property type="entry name" value="BPD_transp_1"/>
    <property type="match status" value="1"/>
</dbReference>
<keyword evidence="2 7" id="KW-0813">Transport</keyword>
<dbReference type="Gene3D" id="1.20.58.370">
    <property type="entry name" value="MalF N-terminal region-like"/>
    <property type="match status" value="1"/>
</dbReference>
<dbReference type="InterPro" id="IPR035277">
    <property type="entry name" value="MalF_N"/>
</dbReference>
<dbReference type="PROSITE" id="PS50928">
    <property type="entry name" value="ABC_TM1"/>
    <property type="match status" value="1"/>
</dbReference>
<dbReference type="Gene3D" id="1.10.3720.10">
    <property type="entry name" value="MetI-like"/>
    <property type="match status" value="1"/>
</dbReference>
<keyword evidence="10" id="KW-1185">Reference proteome</keyword>
<evidence type="ECO:0000256" key="6">
    <source>
        <dbReference type="ARBA" id="ARBA00023136"/>
    </source>
</evidence>
<dbReference type="SUPFAM" id="SSF161098">
    <property type="entry name" value="MetI-like"/>
    <property type="match status" value="1"/>
</dbReference>
<feature type="transmembrane region" description="Helical" evidence="7">
    <location>
        <begin position="156"/>
        <end position="180"/>
    </location>
</feature>
<keyword evidence="4 7" id="KW-0812">Transmembrane</keyword>
<dbReference type="EMBL" id="JPME01000008">
    <property type="protein sequence ID" value="KEZ91040.1"/>
    <property type="molecule type" value="Genomic_DNA"/>
</dbReference>
<comment type="caution">
    <text evidence="9">The sequence shown here is derived from an EMBL/GenBank/DDBJ whole genome shotgun (WGS) entry which is preliminary data.</text>
</comment>
<accession>A0A084JQ06</accession>
<keyword evidence="3" id="KW-1003">Cell membrane</keyword>
<feature type="transmembrane region" description="Helical" evidence="7">
    <location>
        <begin position="12"/>
        <end position="33"/>
    </location>
</feature>
<evidence type="ECO:0000256" key="2">
    <source>
        <dbReference type="ARBA" id="ARBA00022448"/>
    </source>
</evidence>
<feature type="domain" description="ABC transmembrane type-1" evidence="8">
    <location>
        <begin position="70"/>
        <end position="282"/>
    </location>
</feature>
<keyword evidence="5 7" id="KW-1133">Transmembrane helix</keyword>
<dbReference type="InterPro" id="IPR000515">
    <property type="entry name" value="MetI-like"/>
</dbReference>
<keyword evidence="6 7" id="KW-0472">Membrane</keyword>
<sequence>MKKKHLKSETAYAWVTMLPGLLILAVFVFWPLIYSIPLAFTDYSVVGDMHFVGMKNFQKAFSDSDFIAALKNSIQYVIIVPIIQLISLAFAVALNQKMRGVKVFRTLFYFPVITSTVAVSIVWSWLLSSGGLINKILLGTNILSEKISWLSNDQTALWVLMFITTWKGVGYYMVIYLAGLQSVPGELTEAARIDRASSIQIFFKILIPMLKPQVVMCSLMSVMSAIKVFDEPFVLTKGGPGNSTLTASLYIYQKGFQNFDFGYAAALSLILSVIILFFSLFVKLYNRKK</sequence>
<evidence type="ECO:0000313" key="9">
    <source>
        <dbReference type="EMBL" id="KEZ91040.1"/>
    </source>
</evidence>
<dbReference type="CDD" id="cd06261">
    <property type="entry name" value="TM_PBP2"/>
    <property type="match status" value="1"/>
</dbReference>
<organism evidence="9 10">
    <name type="scientific">Lacrimispora celerecrescens</name>
    <dbReference type="NCBI Taxonomy" id="29354"/>
    <lineage>
        <taxon>Bacteria</taxon>
        <taxon>Bacillati</taxon>
        <taxon>Bacillota</taxon>
        <taxon>Clostridia</taxon>
        <taxon>Lachnospirales</taxon>
        <taxon>Lachnospiraceae</taxon>
        <taxon>Lacrimispora</taxon>
    </lineage>
</organism>
<dbReference type="PANTHER" id="PTHR30193:SF37">
    <property type="entry name" value="INNER MEMBRANE ABC TRANSPORTER PERMEASE PROTEIN YCJO"/>
    <property type="match status" value="1"/>
</dbReference>
<dbReference type="AlphaFoldDB" id="A0A084JQ06"/>
<dbReference type="GO" id="GO:0055085">
    <property type="term" value="P:transmembrane transport"/>
    <property type="evidence" value="ECO:0007669"/>
    <property type="project" value="InterPro"/>
</dbReference>
<reference evidence="9 10" key="1">
    <citation type="submission" date="2014-07" db="EMBL/GenBank/DDBJ databases">
        <title>Draft genome of Clostridium celerecrescens 152B isolated from sediments associated with methane hydrate from Krishna Godavari basin.</title>
        <authorList>
            <person name="Honkalas V.S."/>
            <person name="Dabir A.P."/>
            <person name="Arora P."/>
            <person name="Dhakephalkar P.K."/>
        </authorList>
    </citation>
    <scope>NUCLEOTIDE SEQUENCE [LARGE SCALE GENOMIC DNA]</scope>
    <source>
        <strain evidence="9 10">152B</strain>
    </source>
</reference>
<feature type="transmembrane region" description="Helical" evidence="7">
    <location>
        <begin position="106"/>
        <end position="126"/>
    </location>
</feature>
<evidence type="ECO:0000256" key="4">
    <source>
        <dbReference type="ARBA" id="ARBA00022692"/>
    </source>
</evidence>
<evidence type="ECO:0000313" key="10">
    <source>
        <dbReference type="Proteomes" id="UP000028525"/>
    </source>
</evidence>
<evidence type="ECO:0000256" key="7">
    <source>
        <dbReference type="RuleBase" id="RU363032"/>
    </source>
</evidence>
<protein>
    <submittedName>
        <fullName evidence="9">Lactose ABC transporter permease</fullName>
    </submittedName>
</protein>
<dbReference type="Proteomes" id="UP000028525">
    <property type="component" value="Unassembled WGS sequence"/>
</dbReference>
<dbReference type="GO" id="GO:0005886">
    <property type="term" value="C:plasma membrane"/>
    <property type="evidence" value="ECO:0007669"/>
    <property type="project" value="UniProtKB-SubCell"/>
</dbReference>
<dbReference type="InterPro" id="IPR051393">
    <property type="entry name" value="ABC_transporter_permease"/>
</dbReference>
<dbReference type="PANTHER" id="PTHR30193">
    <property type="entry name" value="ABC TRANSPORTER PERMEASE PROTEIN"/>
    <property type="match status" value="1"/>
</dbReference>
<evidence type="ECO:0000256" key="1">
    <source>
        <dbReference type="ARBA" id="ARBA00004651"/>
    </source>
</evidence>